<dbReference type="RefSeq" id="WP_076114615.1">
    <property type="nucleotide sequence ID" value="NZ_MPTB01000099.1"/>
</dbReference>
<dbReference type="InterPro" id="IPR008792">
    <property type="entry name" value="PQQD"/>
</dbReference>
<accession>A0ABX3GRX9</accession>
<organism evidence="1 2">
    <name type="scientific">Paenibacillus borealis</name>
    <dbReference type="NCBI Taxonomy" id="160799"/>
    <lineage>
        <taxon>Bacteria</taxon>
        <taxon>Bacillati</taxon>
        <taxon>Bacillota</taxon>
        <taxon>Bacilli</taxon>
        <taxon>Bacillales</taxon>
        <taxon>Paenibacillaceae</taxon>
        <taxon>Paenibacillus</taxon>
    </lineage>
</organism>
<evidence type="ECO:0000313" key="2">
    <source>
        <dbReference type="Proteomes" id="UP000187412"/>
    </source>
</evidence>
<evidence type="ECO:0008006" key="3">
    <source>
        <dbReference type="Google" id="ProtNLM"/>
    </source>
</evidence>
<protein>
    <recommendedName>
        <fullName evidence="3">PqqD family protein</fullName>
    </recommendedName>
</protein>
<comment type="caution">
    <text evidence="1">The sequence shown here is derived from an EMBL/GenBank/DDBJ whole genome shotgun (WGS) entry which is preliminary data.</text>
</comment>
<dbReference type="Gene3D" id="1.10.10.1150">
    <property type="entry name" value="Coenzyme PQQ synthesis protein D (PqqD)"/>
    <property type="match status" value="1"/>
</dbReference>
<gene>
    <name evidence="1" type="ORF">BSK56_33200</name>
</gene>
<reference evidence="1 2" key="1">
    <citation type="submission" date="2016-10" db="EMBL/GenBank/DDBJ databases">
        <title>Paenibacillus species isolates.</title>
        <authorList>
            <person name="Beno S.M."/>
        </authorList>
    </citation>
    <scope>NUCLEOTIDE SEQUENCE [LARGE SCALE GENOMIC DNA]</scope>
    <source>
        <strain evidence="1 2">FSL H7-0744</strain>
    </source>
</reference>
<dbReference type="InterPro" id="IPR041881">
    <property type="entry name" value="PqqD_sf"/>
</dbReference>
<dbReference type="Pfam" id="PF05402">
    <property type="entry name" value="PqqD"/>
    <property type="match status" value="1"/>
</dbReference>
<dbReference type="Proteomes" id="UP000187412">
    <property type="component" value="Unassembled WGS sequence"/>
</dbReference>
<sequence length="89" mass="10292">MDKIYKHSINFRLRNIAGNKILLGNEKAYTLNDTAVIIWNNINGRKNSSMIKEILVKEFNCEESIAEKDLNNFLNFLISINAIFESQVE</sequence>
<keyword evidence="2" id="KW-1185">Reference proteome</keyword>
<proteinExistence type="predicted"/>
<evidence type="ECO:0000313" key="1">
    <source>
        <dbReference type="EMBL" id="OMD35200.1"/>
    </source>
</evidence>
<name>A0ABX3GRX9_PAEBO</name>
<dbReference type="EMBL" id="MPTB01000099">
    <property type="protein sequence ID" value="OMD35200.1"/>
    <property type="molecule type" value="Genomic_DNA"/>
</dbReference>